<feature type="region of interest" description="Disordered" evidence="1">
    <location>
        <begin position="19"/>
        <end position="115"/>
    </location>
</feature>
<evidence type="ECO:0000256" key="1">
    <source>
        <dbReference type="SAM" id="MobiDB-lite"/>
    </source>
</evidence>
<dbReference type="InterPro" id="IPR021834">
    <property type="entry name" value="DUF3426"/>
</dbReference>
<protein>
    <submittedName>
        <fullName evidence="2">DUF3426 domain-containing protein</fullName>
    </submittedName>
</protein>
<dbReference type="RefSeq" id="WP_223677027.1">
    <property type="nucleotide sequence ID" value="NZ_JAINZW010000008.1"/>
</dbReference>
<dbReference type="Proteomes" id="UP001430954">
    <property type="component" value="Unassembled WGS sequence"/>
</dbReference>
<reference evidence="2 3" key="1">
    <citation type="submission" date="2021-09" db="EMBL/GenBank/DDBJ databases">
        <title>Lysobacter sp. 13A isolated from the river sediment.</title>
        <authorList>
            <person name="Liu H."/>
            <person name="Li S."/>
            <person name="Mao S."/>
        </authorList>
    </citation>
    <scope>NUCLEOTIDE SEQUENCE [LARGE SCALE GENOMIC DNA]</scope>
    <source>
        <strain evidence="2 3">13A</strain>
    </source>
</reference>
<name>A0ABS7T9L1_9GAMM</name>
<gene>
    <name evidence="2" type="ORF">K6753_13630</name>
</gene>
<accession>A0ABS7T9L1</accession>
<organism evidence="2 3">
    <name type="scientific">Novilysobacter selenitireducens</name>
    <dbReference type="NCBI Taxonomy" id="2872639"/>
    <lineage>
        <taxon>Bacteria</taxon>
        <taxon>Pseudomonadati</taxon>
        <taxon>Pseudomonadota</taxon>
        <taxon>Gammaproteobacteria</taxon>
        <taxon>Lysobacterales</taxon>
        <taxon>Lysobacteraceae</taxon>
        <taxon>Novilysobacter</taxon>
    </lineage>
</organism>
<dbReference type="Pfam" id="PF11906">
    <property type="entry name" value="DUF3426"/>
    <property type="match status" value="1"/>
</dbReference>
<evidence type="ECO:0000313" key="2">
    <source>
        <dbReference type="EMBL" id="MBZ4040573.1"/>
    </source>
</evidence>
<keyword evidence="3" id="KW-1185">Reference proteome</keyword>
<evidence type="ECO:0000313" key="3">
    <source>
        <dbReference type="Proteomes" id="UP001430954"/>
    </source>
</evidence>
<dbReference type="EMBL" id="JAINZW010000008">
    <property type="protein sequence ID" value="MBZ4040573.1"/>
    <property type="molecule type" value="Genomic_DNA"/>
</dbReference>
<proteinExistence type="predicted"/>
<comment type="caution">
    <text evidence="2">The sequence shown here is derived from an EMBL/GenBank/DDBJ whole genome shotgun (WGS) entry which is preliminary data.</text>
</comment>
<sequence length="277" mass="29808">MFLPCPHCGFLVSLLAPGDAQGQRCPRCEQPLEDPAASGPLDEPAATAINAGATHDTSDVDAPAEAAPSLPIDTPDEDEPEDATSTVTATVDNVPPPPPARRARTRGRHGPSFARITLPGEADTLRWPLRIAAALLTVVLLVQLLLAQRAELATDARWRPWVQAACSAFGCELPAWHEPGAFQMLDRNVRPKAGTNGVLEVTASFRNDARWPQAWPTLRVGLTDVDGREVAARAFTPDEYRPSTNVDARLAPGQSASVRFDVREPAAPIVAFTFDFR</sequence>